<reference evidence="1" key="1">
    <citation type="submission" date="2021-02" db="EMBL/GenBank/DDBJ databases">
        <authorList>
            <person name="Nowell W R."/>
        </authorList>
    </citation>
    <scope>NUCLEOTIDE SEQUENCE</scope>
</reference>
<evidence type="ECO:0000313" key="1">
    <source>
        <dbReference type="EMBL" id="CAF2082740.1"/>
    </source>
</evidence>
<name>A0A816SEC9_9BILA</name>
<evidence type="ECO:0000313" key="2">
    <source>
        <dbReference type="Proteomes" id="UP000663887"/>
    </source>
</evidence>
<dbReference type="Proteomes" id="UP000663887">
    <property type="component" value="Unassembled WGS sequence"/>
</dbReference>
<comment type="caution">
    <text evidence="1">The sequence shown here is derived from an EMBL/GenBank/DDBJ whole genome shotgun (WGS) entry which is preliminary data.</text>
</comment>
<sequence>MDLFEYQIWRLVINGQREPHLRLNGTDANVLTVSDKIAERCFNVHLTKPDAYEGIGHSTPLTYYLLAYDASLRGIHGLFSNEDIFICTQKKLSSIQIFKILPHQIQTPMLQLILFECDESTMLQLVRSMHNSEFRQAKTTTAESIFDYCNRPALTVSYSDMNDIEETNVAGMARLVRALSMIELHRQAEDISGARQNSILLHSDYNVFDMKASAEELDLMRKILKQNLKQTKGNHRHGLIGP</sequence>
<proteinExistence type="predicted"/>
<protein>
    <submittedName>
        <fullName evidence="1">Uncharacterized protein</fullName>
    </submittedName>
</protein>
<dbReference type="AlphaFoldDB" id="A0A816SEC9"/>
<accession>A0A816SEC9</accession>
<dbReference type="EMBL" id="CAJNRG010006105">
    <property type="protein sequence ID" value="CAF2082740.1"/>
    <property type="molecule type" value="Genomic_DNA"/>
</dbReference>
<gene>
    <name evidence="1" type="ORF">XDN619_LOCUS15072</name>
</gene>
<organism evidence="1 2">
    <name type="scientific">Rotaria magnacalcarata</name>
    <dbReference type="NCBI Taxonomy" id="392030"/>
    <lineage>
        <taxon>Eukaryota</taxon>
        <taxon>Metazoa</taxon>
        <taxon>Spiralia</taxon>
        <taxon>Gnathifera</taxon>
        <taxon>Rotifera</taxon>
        <taxon>Eurotatoria</taxon>
        <taxon>Bdelloidea</taxon>
        <taxon>Philodinida</taxon>
        <taxon>Philodinidae</taxon>
        <taxon>Rotaria</taxon>
    </lineage>
</organism>